<proteinExistence type="predicted"/>
<dbReference type="InterPro" id="IPR036322">
    <property type="entry name" value="WD40_repeat_dom_sf"/>
</dbReference>
<dbReference type="InterPro" id="IPR015943">
    <property type="entry name" value="WD40/YVTN_repeat-like_dom_sf"/>
</dbReference>
<feature type="region of interest" description="Disordered" evidence="2">
    <location>
        <begin position="85"/>
        <end position="133"/>
    </location>
</feature>
<feature type="region of interest" description="Disordered" evidence="2">
    <location>
        <begin position="1"/>
        <end position="67"/>
    </location>
</feature>
<name>A0A8E2DYS8_9PEZI</name>
<protein>
    <submittedName>
        <fullName evidence="3">WD40 repeat-like protein</fullName>
    </submittedName>
</protein>
<feature type="compositionally biased region" description="Polar residues" evidence="2">
    <location>
        <begin position="30"/>
        <end position="51"/>
    </location>
</feature>
<evidence type="ECO:0000313" key="3">
    <source>
        <dbReference type="EMBL" id="OCK74068.1"/>
    </source>
</evidence>
<dbReference type="InterPro" id="IPR051959">
    <property type="entry name" value="PAK1-Kinase_Regulator"/>
</dbReference>
<feature type="compositionally biased region" description="Polar residues" evidence="2">
    <location>
        <begin position="179"/>
        <end position="203"/>
    </location>
</feature>
<dbReference type="PROSITE" id="PS50082">
    <property type="entry name" value="WD_REPEATS_2"/>
    <property type="match status" value="1"/>
</dbReference>
<dbReference type="SUPFAM" id="SSF50978">
    <property type="entry name" value="WD40 repeat-like"/>
    <property type="match status" value="1"/>
</dbReference>
<dbReference type="InterPro" id="IPR001680">
    <property type="entry name" value="WD40_rpt"/>
</dbReference>
<dbReference type="EMBL" id="KV745569">
    <property type="protein sequence ID" value="OCK74068.1"/>
    <property type="molecule type" value="Genomic_DNA"/>
</dbReference>
<reference evidence="3 4" key="1">
    <citation type="journal article" date="2016" name="Nat. Commun.">
        <title>Ectomycorrhizal ecology is imprinted in the genome of the dominant symbiotic fungus Cenococcum geophilum.</title>
        <authorList>
            <consortium name="DOE Joint Genome Institute"/>
            <person name="Peter M."/>
            <person name="Kohler A."/>
            <person name="Ohm R.A."/>
            <person name="Kuo A."/>
            <person name="Krutzmann J."/>
            <person name="Morin E."/>
            <person name="Arend M."/>
            <person name="Barry K.W."/>
            <person name="Binder M."/>
            <person name="Choi C."/>
            <person name="Clum A."/>
            <person name="Copeland A."/>
            <person name="Grisel N."/>
            <person name="Haridas S."/>
            <person name="Kipfer T."/>
            <person name="LaButti K."/>
            <person name="Lindquist E."/>
            <person name="Lipzen A."/>
            <person name="Maire R."/>
            <person name="Meier B."/>
            <person name="Mihaltcheva S."/>
            <person name="Molinier V."/>
            <person name="Murat C."/>
            <person name="Poggeler S."/>
            <person name="Quandt C.A."/>
            <person name="Sperisen C."/>
            <person name="Tritt A."/>
            <person name="Tisserant E."/>
            <person name="Crous P.W."/>
            <person name="Henrissat B."/>
            <person name="Nehls U."/>
            <person name="Egli S."/>
            <person name="Spatafora J.W."/>
            <person name="Grigoriev I.V."/>
            <person name="Martin F.M."/>
        </authorList>
    </citation>
    <scope>NUCLEOTIDE SEQUENCE [LARGE SCALE GENOMIC DNA]</scope>
    <source>
        <strain evidence="3 4">CBS 459.81</strain>
    </source>
</reference>
<organism evidence="3 4">
    <name type="scientific">Lepidopterella palustris CBS 459.81</name>
    <dbReference type="NCBI Taxonomy" id="1314670"/>
    <lineage>
        <taxon>Eukaryota</taxon>
        <taxon>Fungi</taxon>
        <taxon>Dikarya</taxon>
        <taxon>Ascomycota</taxon>
        <taxon>Pezizomycotina</taxon>
        <taxon>Dothideomycetes</taxon>
        <taxon>Pleosporomycetidae</taxon>
        <taxon>Mytilinidiales</taxon>
        <taxon>Argynnaceae</taxon>
        <taxon>Lepidopterella</taxon>
    </lineage>
</organism>
<sequence>MAVGKRKRNGVEDNVPRGSTKSRKADASTPKENPNALESRSPRNQTIQSISAAPLREEKGSAAASFAMQEGNGGLNFALKSASAATFQKEDESIKPTPTATHQKKDGNFESLPASSKQRDDGKSESSAPAPVHSIDETVTIQVITGSYERVLHGFTAAIPSAILTESSAAIPTDIIPGSSLSIPTHSTPGQPIQEGSGTENPGQNGGVRGNPSQNAGVSKTSTQNGTAAKTCAQHKNTTQKPPKDSSVNFSDTFLFAAHTSSIRCLAISPASSSHKIILASGSTDSRINLYNISSIPPPLNSTPSLPTLAGTSIAENPRNRELGSLLHHSSSLTALNFPNRSKLISAAADNTISISRARDWTVLSTIKAPIPKPAGRPSGDTAAPGEVPAGVNDFAVHPSMKLMLSVGKGERCMRLWNLVTGKKAGVLNFSREMLAQVGEGKWSSGEGRKVVWDVDGEEFVVGFERGAAVFGLDSKPTLLLLPTPRTKLHQLRYLPTASLPSTQRILALSTEDGRIIFYNTSTPSTQTASQPITPPSSKTPSAATIPTTNPIAQLGGPTLGIDSRIKDFEILALPTPTTTTASLSESGKLIFITAHSDGAVRFWVVDTTSLITQPAEGGTEGKDIGKLIAIYETGHRITCLAAFVMTGSPEVTGDEGGDEGGKGDEDEGGVEEGEESSDSD</sequence>
<dbReference type="Pfam" id="PF00400">
    <property type="entry name" value="WD40"/>
    <property type="match status" value="2"/>
</dbReference>
<dbReference type="Gene3D" id="2.130.10.10">
    <property type="entry name" value="YVTN repeat-like/Quinoprotein amine dehydrogenase"/>
    <property type="match status" value="2"/>
</dbReference>
<evidence type="ECO:0000256" key="2">
    <source>
        <dbReference type="SAM" id="MobiDB-lite"/>
    </source>
</evidence>
<keyword evidence="1" id="KW-0853">WD repeat</keyword>
<feature type="region of interest" description="Disordered" evidence="2">
    <location>
        <begin position="175"/>
        <end position="248"/>
    </location>
</feature>
<feature type="region of interest" description="Disordered" evidence="2">
    <location>
        <begin position="524"/>
        <end position="543"/>
    </location>
</feature>
<keyword evidence="4" id="KW-1185">Reference proteome</keyword>
<dbReference type="PANTHER" id="PTHR44675:SF1">
    <property type="entry name" value="P21-ACTIVATED PROTEIN KINASE-INTERACTING PROTEIN 1"/>
    <property type="match status" value="1"/>
</dbReference>
<dbReference type="Proteomes" id="UP000250266">
    <property type="component" value="Unassembled WGS sequence"/>
</dbReference>
<feature type="repeat" description="WD" evidence="1">
    <location>
        <begin position="256"/>
        <end position="295"/>
    </location>
</feature>
<dbReference type="PANTHER" id="PTHR44675">
    <property type="entry name" value="PAK1 INTERACTING PROTEIN 1"/>
    <property type="match status" value="1"/>
</dbReference>
<evidence type="ECO:0000313" key="4">
    <source>
        <dbReference type="Proteomes" id="UP000250266"/>
    </source>
</evidence>
<accession>A0A8E2DYS8</accession>
<dbReference type="OrthoDB" id="308449at2759"/>
<dbReference type="SMART" id="SM00320">
    <property type="entry name" value="WD40"/>
    <property type="match status" value="4"/>
</dbReference>
<feature type="compositionally biased region" description="Acidic residues" evidence="2">
    <location>
        <begin position="653"/>
        <end position="681"/>
    </location>
</feature>
<feature type="region of interest" description="Disordered" evidence="2">
    <location>
        <begin position="649"/>
        <end position="681"/>
    </location>
</feature>
<evidence type="ECO:0000256" key="1">
    <source>
        <dbReference type="PROSITE-ProRule" id="PRU00221"/>
    </source>
</evidence>
<gene>
    <name evidence="3" type="ORF">K432DRAFT_447503</name>
</gene>
<dbReference type="AlphaFoldDB" id="A0A8E2DYS8"/>
<feature type="compositionally biased region" description="Polar residues" evidence="2">
    <location>
        <begin position="211"/>
        <end position="248"/>
    </location>
</feature>